<reference evidence="8 9" key="2">
    <citation type="submission" date="2018-11" db="EMBL/GenBank/DDBJ databases">
        <authorList>
            <consortium name="Pathogen Informatics"/>
        </authorList>
    </citation>
    <scope>NUCLEOTIDE SEQUENCE [LARGE SCALE GENOMIC DNA]</scope>
</reference>
<dbReference type="InterPro" id="IPR008271">
    <property type="entry name" value="Ser/Thr_kinase_AS"/>
</dbReference>
<keyword evidence="2" id="KW-0723">Serine/threonine-protein kinase</keyword>
<dbReference type="PIRSF" id="PIRSF000654">
    <property type="entry name" value="Integrin-linked_kinase"/>
    <property type="match status" value="1"/>
</dbReference>
<dbReference type="OrthoDB" id="193931at2759"/>
<gene>
    <name evidence="8" type="ORF">SBAD_LOCUS3810</name>
</gene>
<dbReference type="PROSITE" id="PS00108">
    <property type="entry name" value="PROTEIN_KINASE_ST"/>
    <property type="match status" value="1"/>
</dbReference>
<dbReference type="FunFam" id="1.10.510.10:FF:000571">
    <property type="entry name" value="Maternal embryonic leucine zipper kinase"/>
    <property type="match status" value="1"/>
</dbReference>
<comment type="cofactor">
    <cofactor evidence="1">
        <name>Mg(2+)</name>
        <dbReference type="ChEBI" id="CHEBI:18420"/>
    </cofactor>
</comment>
<dbReference type="SUPFAM" id="SSF56112">
    <property type="entry name" value="Protein kinase-like (PK-like)"/>
    <property type="match status" value="1"/>
</dbReference>
<feature type="domain" description="Protein kinase" evidence="7">
    <location>
        <begin position="1"/>
        <end position="247"/>
    </location>
</feature>
<dbReference type="InterPro" id="IPR000719">
    <property type="entry name" value="Prot_kinase_dom"/>
</dbReference>
<evidence type="ECO:0000256" key="4">
    <source>
        <dbReference type="ARBA" id="ARBA00022741"/>
    </source>
</evidence>
<dbReference type="Pfam" id="PF00069">
    <property type="entry name" value="Pkinase"/>
    <property type="match status" value="1"/>
</dbReference>
<evidence type="ECO:0000256" key="1">
    <source>
        <dbReference type="ARBA" id="ARBA00001946"/>
    </source>
</evidence>
<dbReference type="GO" id="GO:0005737">
    <property type="term" value="C:cytoplasm"/>
    <property type="evidence" value="ECO:0007669"/>
    <property type="project" value="TreeGrafter"/>
</dbReference>
<dbReference type="AlphaFoldDB" id="A0A183IJL4"/>
<dbReference type="EMBL" id="UZAM01007964">
    <property type="protein sequence ID" value="VDP02436.1"/>
    <property type="molecule type" value="Genomic_DNA"/>
</dbReference>
<dbReference type="PANTHER" id="PTHR24346:SF82">
    <property type="entry name" value="KP78A-RELATED"/>
    <property type="match status" value="1"/>
</dbReference>
<evidence type="ECO:0000313" key="10">
    <source>
        <dbReference type="WBParaSite" id="SBAD_0000398001-mRNA-1"/>
    </source>
</evidence>
<dbReference type="GO" id="GO:0035556">
    <property type="term" value="P:intracellular signal transduction"/>
    <property type="evidence" value="ECO:0007669"/>
    <property type="project" value="TreeGrafter"/>
</dbReference>
<dbReference type="Gene3D" id="1.10.510.10">
    <property type="entry name" value="Transferase(Phosphotransferase) domain 1"/>
    <property type="match status" value="1"/>
</dbReference>
<keyword evidence="9" id="KW-1185">Reference proteome</keyword>
<evidence type="ECO:0000313" key="9">
    <source>
        <dbReference type="Proteomes" id="UP000270296"/>
    </source>
</evidence>
<name>A0A183IJL4_9BILA</name>
<evidence type="ECO:0000256" key="5">
    <source>
        <dbReference type="ARBA" id="ARBA00022777"/>
    </source>
</evidence>
<evidence type="ECO:0000259" key="7">
    <source>
        <dbReference type="PROSITE" id="PS50011"/>
    </source>
</evidence>
<dbReference type="CDD" id="cd14003">
    <property type="entry name" value="STKc_AMPK-like"/>
    <property type="match status" value="1"/>
</dbReference>
<dbReference type="Proteomes" id="UP000270296">
    <property type="component" value="Unassembled WGS sequence"/>
</dbReference>
<dbReference type="PROSITE" id="PS50011">
    <property type="entry name" value="PROTEIN_KINASE_DOM"/>
    <property type="match status" value="1"/>
</dbReference>
<dbReference type="SMART" id="SM00220">
    <property type="entry name" value="S_TKc"/>
    <property type="match status" value="1"/>
</dbReference>
<evidence type="ECO:0000256" key="3">
    <source>
        <dbReference type="ARBA" id="ARBA00022679"/>
    </source>
</evidence>
<evidence type="ECO:0000256" key="2">
    <source>
        <dbReference type="ARBA" id="ARBA00022527"/>
    </source>
</evidence>
<sequence length="247" mass="28418">MEIRKVDSGFQDKLNVLYKASSLQVAIKIIDRFRADAETRRMIDREIEILKFVEHPHIIKLYEVIEFEGRIYLVTEYAGGGELYEHMLKHVRFSEKEARRYFRQIVSAVLYCHYNGIVHRDVKPENLLFDKNNKIKIIDFGFSTFCSGSPLSTFCGTPPYAAPELFQGKHYDGLKVDVWSLGVLLYVLVFGGFPFPANSFLHFKHAVLSGHVPFPSGISSACTDLIRQMLTADFHNRISLEQVIQHE</sequence>
<organism evidence="10">
    <name type="scientific">Soboliphyme baturini</name>
    <dbReference type="NCBI Taxonomy" id="241478"/>
    <lineage>
        <taxon>Eukaryota</taxon>
        <taxon>Metazoa</taxon>
        <taxon>Ecdysozoa</taxon>
        <taxon>Nematoda</taxon>
        <taxon>Enoplea</taxon>
        <taxon>Dorylaimia</taxon>
        <taxon>Dioctophymatida</taxon>
        <taxon>Dioctophymatoidea</taxon>
        <taxon>Soboliphymatidae</taxon>
        <taxon>Soboliphyme</taxon>
    </lineage>
</organism>
<keyword evidence="6" id="KW-0067">ATP-binding</keyword>
<keyword evidence="4" id="KW-0547">Nucleotide-binding</keyword>
<reference evidence="10" key="1">
    <citation type="submission" date="2016-06" db="UniProtKB">
        <authorList>
            <consortium name="WormBaseParasite"/>
        </authorList>
    </citation>
    <scope>IDENTIFICATION</scope>
</reference>
<evidence type="ECO:0000256" key="6">
    <source>
        <dbReference type="ARBA" id="ARBA00022840"/>
    </source>
</evidence>
<dbReference type="PANTHER" id="PTHR24346">
    <property type="entry name" value="MAP/MICROTUBULE AFFINITY-REGULATING KINASE"/>
    <property type="match status" value="1"/>
</dbReference>
<dbReference type="InterPro" id="IPR011009">
    <property type="entry name" value="Kinase-like_dom_sf"/>
</dbReference>
<accession>A0A183IJL4</accession>
<dbReference type="GO" id="GO:0005524">
    <property type="term" value="F:ATP binding"/>
    <property type="evidence" value="ECO:0007669"/>
    <property type="project" value="UniProtKB-KW"/>
</dbReference>
<protein>
    <submittedName>
        <fullName evidence="10">Protein kinase domain-containing protein</fullName>
    </submittedName>
</protein>
<keyword evidence="3" id="KW-0808">Transferase</keyword>
<proteinExistence type="predicted"/>
<keyword evidence="5" id="KW-0418">Kinase</keyword>
<evidence type="ECO:0000313" key="8">
    <source>
        <dbReference type="EMBL" id="VDP02436.1"/>
    </source>
</evidence>
<dbReference type="GO" id="GO:0004674">
    <property type="term" value="F:protein serine/threonine kinase activity"/>
    <property type="evidence" value="ECO:0007669"/>
    <property type="project" value="UniProtKB-KW"/>
</dbReference>
<dbReference type="WBParaSite" id="SBAD_0000398001-mRNA-1">
    <property type="protein sequence ID" value="SBAD_0000398001-mRNA-1"/>
    <property type="gene ID" value="SBAD_0000398001"/>
</dbReference>